<dbReference type="AlphaFoldDB" id="A0A2W0HCA0"/>
<dbReference type="Proteomes" id="UP000248066">
    <property type="component" value="Unassembled WGS sequence"/>
</dbReference>
<keyword evidence="4" id="KW-1185">Reference proteome</keyword>
<dbReference type="InterPro" id="IPR019076">
    <property type="entry name" value="Spore_lipoprot_YhcN/YlaJ-like"/>
</dbReference>
<evidence type="ECO:0008006" key="5">
    <source>
        <dbReference type="Google" id="ProtNLM"/>
    </source>
</evidence>
<dbReference type="EMBL" id="PDOF01000001">
    <property type="protein sequence ID" value="PYZ98817.1"/>
    <property type="molecule type" value="Genomic_DNA"/>
</dbReference>
<gene>
    <name evidence="3" type="ORF">CR205_09675</name>
</gene>
<feature type="region of interest" description="Disordered" evidence="1">
    <location>
        <begin position="55"/>
        <end position="92"/>
    </location>
</feature>
<dbReference type="Pfam" id="PF09580">
    <property type="entry name" value="Spore_YhcN_YlaJ"/>
    <property type="match status" value="1"/>
</dbReference>
<reference evidence="3 4" key="1">
    <citation type="submission" date="2017-10" db="EMBL/GenBank/DDBJ databases">
        <title>Bacillus sp. nov., a halophilic bacterium isolated from a Yangshapao Lake.</title>
        <authorList>
            <person name="Wang H."/>
        </authorList>
    </citation>
    <scope>NUCLEOTIDE SEQUENCE [LARGE SCALE GENOMIC DNA]</scope>
    <source>
        <strain evidence="3 4">YSP-3</strain>
    </source>
</reference>
<feature type="chain" id="PRO_5039517727" description="Sporulation protein" evidence="2">
    <location>
        <begin position="22"/>
        <end position="311"/>
    </location>
</feature>
<organism evidence="3 4">
    <name type="scientific">Alteribacter lacisalsi</name>
    <dbReference type="NCBI Taxonomy" id="2045244"/>
    <lineage>
        <taxon>Bacteria</taxon>
        <taxon>Bacillati</taxon>
        <taxon>Bacillota</taxon>
        <taxon>Bacilli</taxon>
        <taxon>Bacillales</taxon>
        <taxon>Bacillaceae</taxon>
        <taxon>Alteribacter</taxon>
    </lineage>
</organism>
<name>A0A2W0HCA0_9BACI</name>
<feature type="signal peptide" evidence="2">
    <location>
        <begin position="1"/>
        <end position="21"/>
    </location>
</feature>
<accession>A0A2W0HCA0</accession>
<evidence type="ECO:0000256" key="2">
    <source>
        <dbReference type="SAM" id="SignalP"/>
    </source>
</evidence>
<evidence type="ECO:0000313" key="3">
    <source>
        <dbReference type="EMBL" id="PYZ98817.1"/>
    </source>
</evidence>
<keyword evidence="2" id="KW-0732">Signal</keyword>
<evidence type="ECO:0000256" key="1">
    <source>
        <dbReference type="SAM" id="MobiDB-lite"/>
    </source>
</evidence>
<dbReference type="RefSeq" id="WP_110519014.1">
    <property type="nucleotide sequence ID" value="NZ_PDOF01000001.1"/>
</dbReference>
<proteinExistence type="predicted"/>
<evidence type="ECO:0000313" key="4">
    <source>
        <dbReference type="Proteomes" id="UP000248066"/>
    </source>
</evidence>
<feature type="region of interest" description="Disordered" evidence="1">
    <location>
        <begin position="132"/>
        <end position="152"/>
    </location>
</feature>
<dbReference type="PROSITE" id="PS51257">
    <property type="entry name" value="PROKAR_LIPOPROTEIN"/>
    <property type="match status" value="1"/>
</dbReference>
<protein>
    <recommendedName>
        <fullName evidence="5">Sporulation protein</fullName>
    </recommendedName>
</protein>
<dbReference type="OrthoDB" id="2968939at2"/>
<sequence>MKKWLLSVSAAMMLVAGLTGCGGNMDEGDGDQEGFFTNQSRKYNNYGREDAGFLNRHPGEGATGSYYGQGYGKNRGRETESYGARGSNYGNPMTGYQTRARGAHKGSEFRRQTTGFGDRARMFEPNAQRRNRAMGTNGYGLGRGITGDDRPGMVDGNGILNRFDPRGSRPAGYDNQQRYNMRAKSGRMTGHNYSGYYNGEDGHRARRLANRIERMDNVENCRVIMNGNDVMVGLEASGDSKRTEHNVRKMIGQMNGDYDVYVTTDREHLDTMRAMDDRLRAGEPFEEIGATFTDMANDLGRAVQRPFTRSR</sequence>
<comment type="caution">
    <text evidence="3">The sequence shown here is derived from an EMBL/GenBank/DDBJ whole genome shotgun (WGS) entry which is preliminary data.</text>
</comment>